<dbReference type="Pfam" id="PF03402">
    <property type="entry name" value="V1R"/>
    <property type="match status" value="1"/>
</dbReference>
<sequence>MAGTPLSSNPEAESVETEAQGTTLHGKQVLHVSPKPHLFLNLCEEMDRNRLASLVTEAMNTLAGSVFYASISSPLVSDVIFVGLMALSSGYMVTFLCKHKKKSQVLHSTSLSLKPSAEQRATQTILYLMSFFVVMYTLDSINAYLRNTSALSICLICCSVTTALTHFQV</sequence>
<keyword evidence="10 11" id="KW-0807">Transducer</keyword>
<keyword evidence="3 11" id="KW-1003">Cell membrane</keyword>
<feature type="transmembrane region" description="Helical" evidence="11">
    <location>
        <begin position="79"/>
        <end position="97"/>
    </location>
</feature>
<keyword evidence="5 11" id="KW-0812">Transmembrane</keyword>
<evidence type="ECO:0000256" key="6">
    <source>
        <dbReference type="ARBA" id="ARBA00022989"/>
    </source>
</evidence>
<accession>A0A1A6H2B0</accession>
<evidence type="ECO:0000313" key="14">
    <source>
        <dbReference type="Proteomes" id="UP000092124"/>
    </source>
</evidence>
<proteinExistence type="inferred from homology"/>
<evidence type="ECO:0000256" key="4">
    <source>
        <dbReference type="ARBA" id="ARBA00022507"/>
    </source>
</evidence>
<comment type="caution">
    <text evidence="11">Lacks conserved residue(s) required for the propagation of feature annotation.</text>
</comment>
<reference evidence="13 14" key="1">
    <citation type="submission" date="2016-06" db="EMBL/GenBank/DDBJ databases">
        <title>The Draft Genome Sequence and Annotation of the Desert Woodrat Neotoma lepida.</title>
        <authorList>
            <person name="Campbell M."/>
            <person name="Oakeson K.F."/>
            <person name="Yandell M."/>
            <person name="Halpert J.R."/>
            <person name="Dearing D."/>
        </authorList>
    </citation>
    <scope>NUCLEOTIDE SEQUENCE [LARGE SCALE GENOMIC DNA]</scope>
    <source>
        <strain evidence="13">417</strain>
        <tissue evidence="13">Liver</tissue>
    </source>
</reference>
<dbReference type="GO" id="GO:0016503">
    <property type="term" value="F:pheromone receptor activity"/>
    <property type="evidence" value="ECO:0007669"/>
    <property type="project" value="InterPro"/>
</dbReference>
<name>A0A1A6H2B0_NEOLE</name>
<comment type="similarity">
    <text evidence="2 11">Belongs to the G-protein coupled receptor 1 family.</text>
</comment>
<feature type="compositionally biased region" description="Polar residues" evidence="12">
    <location>
        <begin position="1"/>
        <end position="25"/>
    </location>
</feature>
<evidence type="ECO:0000256" key="12">
    <source>
        <dbReference type="SAM" id="MobiDB-lite"/>
    </source>
</evidence>
<evidence type="ECO:0000256" key="3">
    <source>
        <dbReference type="ARBA" id="ARBA00022475"/>
    </source>
</evidence>
<evidence type="ECO:0000256" key="7">
    <source>
        <dbReference type="ARBA" id="ARBA00023040"/>
    </source>
</evidence>
<keyword evidence="4 11" id="KW-0589">Pheromone response</keyword>
<evidence type="ECO:0000313" key="13">
    <source>
        <dbReference type="EMBL" id="OBS72501.1"/>
    </source>
</evidence>
<keyword evidence="6 11" id="KW-1133">Transmembrane helix</keyword>
<evidence type="ECO:0000256" key="10">
    <source>
        <dbReference type="ARBA" id="ARBA00023224"/>
    </source>
</evidence>
<evidence type="ECO:0000256" key="11">
    <source>
        <dbReference type="RuleBase" id="RU364061"/>
    </source>
</evidence>
<evidence type="ECO:0000256" key="8">
    <source>
        <dbReference type="ARBA" id="ARBA00023136"/>
    </source>
</evidence>
<dbReference type="AlphaFoldDB" id="A0A1A6H2B0"/>
<comment type="subcellular location">
    <subcellularLocation>
        <location evidence="1 11">Cell membrane</location>
        <topology evidence="1 11">Multi-pass membrane protein</topology>
    </subcellularLocation>
</comment>
<organism evidence="13 14">
    <name type="scientific">Neotoma lepida</name>
    <name type="common">Desert woodrat</name>
    <dbReference type="NCBI Taxonomy" id="56216"/>
    <lineage>
        <taxon>Eukaryota</taxon>
        <taxon>Metazoa</taxon>
        <taxon>Chordata</taxon>
        <taxon>Craniata</taxon>
        <taxon>Vertebrata</taxon>
        <taxon>Euteleostomi</taxon>
        <taxon>Mammalia</taxon>
        <taxon>Eutheria</taxon>
        <taxon>Euarchontoglires</taxon>
        <taxon>Glires</taxon>
        <taxon>Rodentia</taxon>
        <taxon>Myomorpha</taxon>
        <taxon>Muroidea</taxon>
        <taxon>Cricetidae</taxon>
        <taxon>Neotominae</taxon>
        <taxon>Neotoma</taxon>
    </lineage>
</organism>
<comment type="caution">
    <text evidence="13">The sequence shown here is derived from an EMBL/GenBank/DDBJ whole genome shotgun (WGS) entry which is preliminary data.</text>
</comment>
<keyword evidence="7 11" id="KW-0297">G-protein coupled receptor</keyword>
<evidence type="ECO:0000256" key="9">
    <source>
        <dbReference type="ARBA" id="ARBA00023170"/>
    </source>
</evidence>
<dbReference type="SUPFAM" id="SSF81321">
    <property type="entry name" value="Family A G protein-coupled receptor-like"/>
    <property type="match status" value="1"/>
</dbReference>
<dbReference type="OrthoDB" id="9610163at2759"/>
<evidence type="ECO:0000256" key="5">
    <source>
        <dbReference type="ARBA" id="ARBA00022692"/>
    </source>
</evidence>
<dbReference type="GO" id="GO:0019236">
    <property type="term" value="P:response to pheromone"/>
    <property type="evidence" value="ECO:0007669"/>
    <property type="project" value="UniProtKB-KW"/>
</dbReference>
<dbReference type="InterPro" id="IPR004072">
    <property type="entry name" value="Vmron_rcpt_1"/>
</dbReference>
<feature type="transmembrane region" description="Helical" evidence="11">
    <location>
        <begin position="150"/>
        <end position="167"/>
    </location>
</feature>
<dbReference type="PRINTS" id="PR01534">
    <property type="entry name" value="VOMERONASL1R"/>
</dbReference>
<feature type="region of interest" description="Disordered" evidence="12">
    <location>
        <begin position="1"/>
        <end position="27"/>
    </location>
</feature>
<evidence type="ECO:0000256" key="1">
    <source>
        <dbReference type="ARBA" id="ARBA00004651"/>
    </source>
</evidence>
<protein>
    <recommendedName>
        <fullName evidence="11">Vomeronasal type-1 receptor</fullName>
    </recommendedName>
</protein>
<keyword evidence="9 11" id="KW-0675">Receptor</keyword>
<dbReference type="EMBL" id="LZPO01055100">
    <property type="protein sequence ID" value="OBS72501.1"/>
    <property type="molecule type" value="Genomic_DNA"/>
</dbReference>
<gene>
    <name evidence="13" type="ORF">A6R68_12919</name>
</gene>
<evidence type="ECO:0000256" key="2">
    <source>
        <dbReference type="ARBA" id="ARBA00010663"/>
    </source>
</evidence>
<dbReference type="PANTHER" id="PTHR24062">
    <property type="entry name" value="VOMERONASAL TYPE-1 RECEPTOR"/>
    <property type="match status" value="1"/>
</dbReference>
<keyword evidence="14" id="KW-1185">Reference proteome</keyword>
<dbReference type="Proteomes" id="UP000092124">
    <property type="component" value="Unassembled WGS sequence"/>
</dbReference>
<dbReference type="GO" id="GO:0005886">
    <property type="term" value="C:plasma membrane"/>
    <property type="evidence" value="ECO:0007669"/>
    <property type="project" value="UniProtKB-SubCell"/>
</dbReference>
<keyword evidence="8 11" id="KW-0472">Membrane</keyword>